<dbReference type="InterPro" id="IPR029058">
    <property type="entry name" value="AB_hydrolase_fold"/>
</dbReference>
<dbReference type="PANTHER" id="PTHR11614">
    <property type="entry name" value="PHOSPHOLIPASE-RELATED"/>
    <property type="match status" value="1"/>
</dbReference>
<dbReference type="Pfam" id="PF12146">
    <property type="entry name" value="Hydrolase_4"/>
    <property type="match status" value="1"/>
</dbReference>
<organism evidence="2 3">
    <name type="scientific">Sphingomonas corticis</name>
    <dbReference type="NCBI Taxonomy" id="2722791"/>
    <lineage>
        <taxon>Bacteria</taxon>
        <taxon>Pseudomonadati</taxon>
        <taxon>Pseudomonadota</taxon>
        <taxon>Alphaproteobacteria</taxon>
        <taxon>Sphingomonadales</taxon>
        <taxon>Sphingomonadaceae</taxon>
        <taxon>Sphingomonas</taxon>
    </lineage>
</organism>
<proteinExistence type="predicted"/>
<protein>
    <submittedName>
        <fullName evidence="2">Alpha/beta hydrolase</fullName>
    </submittedName>
</protein>
<gene>
    <name evidence="2" type="ORF">HBH26_11595</name>
</gene>
<dbReference type="InterPro" id="IPR022742">
    <property type="entry name" value="Hydrolase_4"/>
</dbReference>
<evidence type="ECO:0000313" key="2">
    <source>
        <dbReference type="EMBL" id="NJR79228.1"/>
    </source>
</evidence>
<dbReference type="InterPro" id="IPR051044">
    <property type="entry name" value="MAG_DAG_Lipase"/>
</dbReference>
<dbReference type="EMBL" id="JAAVJH010000006">
    <property type="protein sequence ID" value="NJR79228.1"/>
    <property type="molecule type" value="Genomic_DNA"/>
</dbReference>
<evidence type="ECO:0000313" key="3">
    <source>
        <dbReference type="Proteomes" id="UP000732399"/>
    </source>
</evidence>
<dbReference type="SUPFAM" id="SSF53474">
    <property type="entry name" value="alpha/beta-Hydrolases"/>
    <property type="match status" value="1"/>
</dbReference>
<dbReference type="RefSeq" id="WP_168134777.1">
    <property type="nucleotide sequence ID" value="NZ_JAAVJH010000006.1"/>
</dbReference>
<dbReference type="Proteomes" id="UP000732399">
    <property type="component" value="Unassembled WGS sequence"/>
</dbReference>
<keyword evidence="3" id="KW-1185">Reference proteome</keyword>
<name>A0ABX1CMQ9_9SPHN</name>
<feature type="domain" description="Serine aminopeptidase S33" evidence="1">
    <location>
        <begin position="27"/>
        <end position="263"/>
    </location>
</feature>
<sequence length="283" mass="29836">MSDDDRFTFTASDGSTIAARHWPADGETRRVLIVAHGMGEHGARYREPLAPLSRAGVTVYAPDHRGHGATAPDGTHGDFGPGGFAALVDDLAVLARRAAAEHPGVPMVLLGHSMGSFAAQAFATRHGDLIDGLALSGSAALEALLPRMAEGGGLEAFNAAFEPARTPFDWLSRDEGAVDRYLADRWCGFSVDAAGQMSMAAMAPQMADVAALPAGLPVYILSGLDDPLAAAIEPLIARYRAAGAAVTTDLYPGGRHEMLNETNRDEVVANLARWLETVPRRAR</sequence>
<dbReference type="GO" id="GO:0016787">
    <property type="term" value="F:hydrolase activity"/>
    <property type="evidence" value="ECO:0007669"/>
    <property type="project" value="UniProtKB-KW"/>
</dbReference>
<dbReference type="Gene3D" id="3.40.50.1820">
    <property type="entry name" value="alpha/beta hydrolase"/>
    <property type="match status" value="1"/>
</dbReference>
<evidence type="ECO:0000259" key="1">
    <source>
        <dbReference type="Pfam" id="PF12146"/>
    </source>
</evidence>
<reference evidence="2 3" key="1">
    <citation type="submission" date="2020-03" db="EMBL/GenBank/DDBJ databases">
        <authorList>
            <person name="Wang L."/>
            <person name="He N."/>
            <person name="Li Y."/>
            <person name="Fang Y."/>
            <person name="Zhang F."/>
        </authorList>
    </citation>
    <scope>NUCLEOTIDE SEQUENCE [LARGE SCALE GENOMIC DNA]</scope>
    <source>
        <strain evidence="2 3">36D10-4-7</strain>
    </source>
</reference>
<keyword evidence="2" id="KW-0378">Hydrolase</keyword>
<accession>A0ABX1CMQ9</accession>
<comment type="caution">
    <text evidence="2">The sequence shown here is derived from an EMBL/GenBank/DDBJ whole genome shotgun (WGS) entry which is preliminary data.</text>
</comment>